<evidence type="ECO:0000313" key="1">
    <source>
        <dbReference type="EMBL" id="TYQ00452.1"/>
    </source>
</evidence>
<proteinExistence type="predicted"/>
<sequence>MRFKLAIVNRKIKLIWDFKGPDGLETAKHHCIHLKEFSQIEKLHFHEINHNQLNDFHSLAYIIVDEVYMKTFRDALKPHRGELAD</sequence>
<reference evidence="1 2" key="1">
    <citation type="submission" date="2019-07" db="EMBL/GenBank/DDBJ databases">
        <title>Genomic Encyclopedia of Type Strains, Phase IV (KMG-IV): sequencing the most valuable type-strain genomes for metagenomic binning, comparative biology and taxonomic classification.</title>
        <authorList>
            <person name="Goeker M."/>
        </authorList>
    </citation>
    <scope>NUCLEOTIDE SEQUENCE [LARGE SCALE GENOMIC DNA]</scope>
    <source>
        <strain evidence="1 2">DSM 18961</strain>
    </source>
</reference>
<organism evidence="1 2">
    <name type="scientific">Tenacibaculum adriaticum</name>
    <dbReference type="NCBI Taxonomy" id="413713"/>
    <lineage>
        <taxon>Bacteria</taxon>
        <taxon>Pseudomonadati</taxon>
        <taxon>Bacteroidota</taxon>
        <taxon>Flavobacteriia</taxon>
        <taxon>Flavobacteriales</taxon>
        <taxon>Flavobacteriaceae</taxon>
        <taxon>Tenacibaculum</taxon>
    </lineage>
</organism>
<protein>
    <submittedName>
        <fullName evidence="1">Uncharacterized protein</fullName>
    </submittedName>
</protein>
<comment type="caution">
    <text evidence="1">The sequence shown here is derived from an EMBL/GenBank/DDBJ whole genome shotgun (WGS) entry which is preliminary data.</text>
</comment>
<dbReference type="AlphaFoldDB" id="A0A5S5DX76"/>
<accession>A0A5S5DX76</accession>
<dbReference type="Proteomes" id="UP000323136">
    <property type="component" value="Unassembled WGS sequence"/>
</dbReference>
<keyword evidence="2" id="KW-1185">Reference proteome</keyword>
<gene>
    <name evidence="1" type="ORF">C7447_1011068</name>
</gene>
<dbReference type="EMBL" id="VNIA01000001">
    <property type="protein sequence ID" value="TYQ00452.1"/>
    <property type="molecule type" value="Genomic_DNA"/>
</dbReference>
<name>A0A5S5DX76_9FLAO</name>
<evidence type="ECO:0000313" key="2">
    <source>
        <dbReference type="Proteomes" id="UP000323136"/>
    </source>
</evidence>